<sequence length="127" mass="14854">MDSKINGKKLITLMKSINEPATFETLVKGFNFRSIRGEALREAKHKVRNLLSAAVRLGFVKEYNGHYFTSTHVDEMFEFMEPEFQQNENDPKKRCMDSETNYYDISDSDDYEEPPKPAKAPPRRRRS</sequence>
<dbReference type="Proteomes" id="UP000007801">
    <property type="component" value="Unassembled WGS sequence"/>
</dbReference>
<dbReference type="EMBL" id="CH902618">
    <property type="protein sequence ID" value="EDV39386.1"/>
    <property type="molecule type" value="Genomic_DNA"/>
</dbReference>
<proteinExistence type="predicted"/>
<dbReference type="HOGENOM" id="CLU_1972756_0_0_1"/>
<dbReference type="KEGG" id="dan:6507151"/>
<reference evidence="3 4" key="1">
    <citation type="journal article" date="2007" name="Nature">
        <title>Evolution of genes and genomes on the Drosophila phylogeny.</title>
        <authorList>
            <consortium name="Drosophila 12 Genomes Consortium"/>
            <person name="Clark A.G."/>
            <person name="Eisen M.B."/>
            <person name="Smith D.R."/>
            <person name="Bergman C.M."/>
            <person name="Oliver B."/>
            <person name="Markow T.A."/>
            <person name="Kaufman T.C."/>
            <person name="Kellis M."/>
            <person name="Gelbart W."/>
            <person name="Iyer V.N."/>
            <person name="Pollard D.A."/>
            <person name="Sackton T.B."/>
            <person name="Larracuente A.M."/>
            <person name="Singh N.D."/>
            <person name="Abad J.P."/>
            <person name="Abt D.N."/>
            <person name="Adryan B."/>
            <person name="Aguade M."/>
            <person name="Akashi H."/>
            <person name="Anderson W.W."/>
            <person name="Aquadro C.F."/>
            <person name="Ardell D.H."/>
            <person name="Arguello R."/>
            <person name="Artieri C.G."/>
            <person name="Barbash D.A."/>
            <person name="Barker D."/>
            <person name="Barsanti P."/>
            <person name="Batterham P."/>
            <person name="Batzoglou S."/>
            <person name="Begun D."/>
            <person name="Bhutkar A."/>
            <person name="Blanco E."/>
            <person name="Bosak S.A."/>
            <person name="Bradley R.K."/>
            <person name="Brand A.D."/>
            <person name="Brent M.R."/>
            <person name="Brooks A.N."/>
            <person name="Brown R.H."/>
            <person name="Butlin R.K."/>
            <person name="Caggese C."/>
            <person name="Calvi B.R."/>
            <person name="Bernardo de Carvalho A."/>
            <person name="Caspi A."/>
            <person name="Castrezana S."/>
            <person name="Celniker S.E."/>
            <person name="Chang J.L."/>
            <person name="Chapple C."/>
            <person name="Chatterji S."/>
            <person name="Chinwalla A."/>
            <person name="Civetta A."/>
            <person name="Clifton S.W."/>
            <person name="Comeron J.M."/>
            <person name="Costello J.C."/>
            <person name="Coyne J.A."/>
            <person name="Daub J."/>
            <person name="David R.G."/>
            <person name="Delcher A.L."/>
            <person name="Delehaunty K."/>
            <person name="Do C.B."/>
            <person name="Ebling H."/>
            <person name="Edwards K."/>
            <person name="Eickbush T."/>
            <person name="Evans J.D."/>
            <person name="Filipski A."/>
            <person name="Findeiss S."/>
            <person name="Freyhult E."/>
            <person name="Fulton L."/>
            <person name="Fulton R."/>
            <person name="Garcia A.C."/>
            <person name="Gardiner A."/>
            <person name="Garfield D.A."/>
            <person name="Garvin B.E."/>
            <person name="Gibson G."/>
            <person name="Gilbert D."/>
            <person name="Gnerre S."/>
            <person name="Godfrey J."/>
            <person name="Good R."/>
            <person name="Gotea V."/>
            <person name="Gravely B."/>
            <person name="Greenberg A.J."/>
            <person name="Griffiths-Jones S."/>
            <person name="Gross S."/>
            <person name="Guigo R."/>
            <person name="Gustafson E.A."/>
            <person name="Haerty W."/>
            <person name="Hahn M.W."/>
            <person name="Halligan D.L."/>
            <person name="Halpern A.L."/>
            <person name="Halter G.M."/>
            <person name="Han M.V."/>
            <person name="Heger A."/>
            <person name="Hillier L."/>
            <person name="Hinrichs A.S."/>
            <person name="Holmes I."/>
            <person name="Hoskins R.A."/>
            <person name="Hubisz M.J."/>
            <person name="Hultmark D."/>
            <person name="Huntley M.A."/>
            <person name="Jaffe D.B."/>
            <person name="Jagadeeshan S."/>
            <person name="Jeck W.R."/>
            <person name="Johnson J."/>
            <person name="Jones C.D."/>
            <person name="Jordan W.C."/>
            <person name="Karpen G.H."/>
            <person name="Kataoka E."/>
            <person name="Keightley P.D."/>
            <person name="Kheradpour P."/>
            <person name="Kirkness E.F."/>
            <person name="Koerich L.B."/>
            <person name="Kristiansen K."/>
            <person name="Kudrna D."/>
            <person name="Kulathinal R.J."/>
            <person name="Kumar S."/>
            <person name="Kwok R."/>
            <person name="Lander E."/>
            <person name="Langley C.H."/>
            <person name="Lapoint R."/>
            <person name="Lazzaro B.P."/>
            <person name="Lee S.J."/>
            <person name="Levesque L."/>
            <person name="Li R."/>
            <person name="Lin C.F."/>
            <person name="Lin M.F."/>
            <person name="Lindblad-Toh K."/>
            <person name="Llopart A."/>
            <person name="Long M."/>
            <person name="Low L."/>
            <person name="Lozovsky E."/>
            <person name="Lu J."/>
            <person name="Luo M."/>
            <person name="Machado C.A."/>
            <person name="Makalowski W."/>
            <person name="Marzo M."/>
            <person name="Matsuda M."/>
            <person name="Matzkin L."/>
            <person name="McAllister B."/>
            <person name="McBride C.S."/>
            <person name="McKernan B."/>
            <person name="McKernan K."/>
            <person name="Mendez-Lago M."/>
            <person name="Minx P."/>
            <person name="Mollenhauer M.U."/>
            <person name="Montooth K."/>
            <person name="Mount S.M."/>
            <person name="Mu X."/>
            <person name="Myers E."/>
            <person name="Negre B."/>
            <person name="Newfeld S."/>
            <person name="Nielsen R."/>
            <person name="Noor M.A."/>
            <person name="O'Grady P."/>
            <person name="Pachter L."/>
            <person name="Papaceit M."/>
            <person name="Parisi M.J."/>
            <person name="Parisi M."/>
            <person name="Parts L."/>
            <person name="Pedersen J.S."/>
            <person name="Pesole G."/>
            <person name="Phillippy A.M."/>
            <person name="Ponting C.P."/>
            <person name="Pop M."/>
            <person name="Porcelli D."/>
            <person name="Powell J.R."/>
            <person name="Prohaska S."/>
            <person name="Pruitt K."/>
            <person name="Puig M."/>
            <person name="Quesneville H."/>
            <person name="Ram K.R."/>
            <person name="Rand D."/>
            <person name="Rasmussen M.D."/>
            <person name="Reed L.K."/>
            <person name="Reenan R."/>
            <person name="Reily A."/>
            <person name="Remington K.A."/>
            <person name="Rieger T.T."/>
            <person name="Ritchie M.G."/>
            <person name="Robin C."/>
            <person name="Rogers Y.H."/>
            <person name="Rohde C."/>
            <person name="Rozas J."/>
            <person name="Rubenfield M.J."/>
            <person name="Ruiz A."/>
            <person name="Russo S."/>
            <person name="Salzberg S.L."/>
            <person name="Sanchez-Gracia A."/>
            <person name="Saranga D.J."/>
            <person name="Sato H."/>
            <person name="Schaeffer S.W."/>
            <person name="Schatz M.C."/>
            <person name="Schlenke T."/>
            <person name="Schwartz R."/>
            <person name="Segarra C."/>
            <person name="Singh R.S."/>
            <person name="Sirot L."/>
            <person name="Sirota M."/>
            <person name="Sisneros N.B."/>
            <person name="Smith C.D."/>
            <person name="Smith T.F."/>
            <person name="Spieth J."/>
            <person name="Stage D.E."/>
            <person name="Stark A."/>
            <person name="Stephan W."/>
            <person name="Strausberg R.L."/>
            <person name="Strempel S."/>
            <person name="Sturgill D."/>
            <person name="Sutton G."/>
            <person name="Sutton G.G."/>
            <person name="Tao W."/>
            <person name="Teichmann S."/>
            <person name="Tobari Y.N."/>
            <person name="Tomimura Y."/>
            <person name="Tsolas J.M."/>
            <person name="Valente V.L."/>
            <person name="Venter E."/>
            <person name="Venter J.C."/>
            <person name="Vicario S."/>
            <person name="Vieira F.G."/>
            <person name="Vilella A.J."/>
            <person name="Villasante A."/>
            <person name="Walenz B."/>
            <person name="Wang J."/>
            <person name="Wasserman M."/>
            <person name="Watts T."/>
            <person name="Wilson D."/>
            <person name="Wilson R.K."/>
            <person name="Wing R.A."/>
            <person name="Wolfner M.F."/>
            <person name="Wong A."/>
            <person name="Wong G.K."/>
            <person name="Wu C.I."/>
            <person name="Wu G."/>
            <person name="Yamamoto D."/>
            <person name="Yang H.P."/>
            <person name="Yang S.P."/>
            <person name="Yorke J.A."/>
            <person name="Yoshida K."/>
            <person name="Zdobnov E."/>
            <person name="Zhang P."/>
            <person name="Zhang Y."/>
            <person name="Zimin A.V."/>
            <person name="Baldwin J."/>
            <person name="Abdouelleil A."/>
            <person name="Abdulkadir J."/>
            <person name="Abebe A."/>
            <person name="Abera B."/>
            <person name="Abreu J."/>
            <person name="Acer S.C."/>
            <person name="Aftuck L."/>
            <person name="Alexander A."/>
            <person name="An P."/>
            <person name="Anderson E."/>
            <person name="Anderson S."/>
            <person name="Arachi H."/>
            <person name="Azer M."/>
            <person name="Bachantsang P."/>
            <person name="Barry A."/>
            <person name="Bayul T."/>
            <person name="Berlin A."/>
            <person name="Bessette D."/>
            <person name="Bloom T."/>
            <person name="Blye J."/>
            <person name="Boguslavskiy L."/>
            <person name="Bonnet C."/>
            <person name="Boukhgalter B."/>
            <person name="Bourzgui I."/>
            <person name="Brown A."/>
            <person name="Cahill P."/>
            <person name="Channer S."/>
            <person name="Cheshatsang Y."/>
            <person name="Chuda L."/>
            <person name="Citroen M."/>
            <person name="Collymore A."/>
            <person name="Cooke P."/>
            <person name="Costello M."/>
            <person name="D'Aco K."/>
            <person name="Daza R."/>
            <person name="De Haan G."/>
            <person name="DeGray S."/>
            <person name="DeMaso C."/>
            <person name="Dhargay N."/>
            <person name="Dooley K."/>
            <person name="Dooley E."/>
            <person name="Doricent M."/>
            <person name="Dorje P."/>
            <person name="Dorjee K."/>
            <person name="Dupes A."/>
            <person name="Elong R."/>
            <person name="Falk J."/>
            <person name="Farina A."/>
            <person name="Faro S."/>
            <person name="Ferguson D."/>
            <person name="Fisher S."/>
            <person name="Foley C.D."/>
            <person name="Franke A."/>
            <person name="Friedrich D."/>
            <person name="Gadbois L."/>
            <person name="Gearin G."/>
            <person name="Gearin C.R."/>
            <person name="Giannoukos G."/>
            <person name="Goode T."/>
            <person name="Graham J."/>
            <person name="Grandbois E."/>
            <person name="Grewal S."/>
            <person name="Gyaltsen K."/>
            <person name="Hafez N."/>
            <person name="Hagos B."/>
            <person name="Hall J."/>
            <person name="Henson C."/>
            <person name="Hollinger A."/>
            <person name="Honan T."/>
            <person name="Huard M.D."/>
            <person name="Hughes L."/>
            <person name="Hurhula B."/>
            <person name="Husby M.E."/>
            <person name="Kamat A."/>
            <person name="Kanga B."/>
            <person name="Kashin S."/>
            <person name="Khazanovich D."/>
            <person name="Kisner P."/>
            <person name="Lance K."/>
            <person name="Lara M."/>
            <person name="Lee W."/>
            <person name="Lennon N."/>
            <person name="Letendre F."/>
            <person name="LeVine R."/>
            <person name="Lipovsky A."/>
            <person name="Liu X."/>
            <person name="Liu J."/>
            <person name="Liu S."/>
            <person name="Lokyitsang T."/>
            <person name="Lokyitsang Y."/>
            <person name="Lubonja R."/>
            <person name="Lui A."/>
            <person name="MacDonald P."/>
            <person name="Magnisalis V."/>
            <person name="Maru K."/>
            <person name="Matthews C."/>
            <person name="McCusker W."/>
            <person name="McDonough S."/>
            <person name="Mehta T."/>
            <person name="Meldrim J."/>
            <person name="Meneus L."/>
            <person name="Mihai O."/>
            <person name="Mihalev A."/>
            <person name="Mihova T."/>
            <person name="Mittelman R."/>
            <person name="Mlenga V."/>
            <person name="Montmayeur A."/>
            <person name="Mulrain L."/>
            <person name="Navidi A."/>
            <person name="Naylor J."/>
            <person name="Negash T."/>
            <person name="Nguyen T."/>
            <person name="Nguyen N."/>
            <person name="Nicol R."/>
            <person name="Norbu C."/>
            <person name="Norbu N."/>
            <person name="Novod N."/>
            <person name="O'Neill B."/>
            <person name="Osman S."/>
            <person name="Markiewicz E."/>
            <person name="Oyono O.L."/>
            <person name="Patti C."/>
            <person name="Phunkhang P."/>
            <person name="Pierre F."/>
            <person name="Priest M."/>
            <person name="Raghuraman S."/>
            <person name="Rege F."/>
            <person name="Reyes R."/>
            <person name="Rise C."/>
            <person name="Rogov P."/>
            <person name="Ross K."/>
            <person name="Ryan E."/>
            <person name="Settipalli S."/>
            <person name="Shea T."/>
            <person name="Sherpa N."/>
            <person name="Shi L."/>
            <person name="Shih D."/>
            <person name="Sparrow T."/>
            <person name="Spaulding J."/>
            <person name="Stalker J."/>
            <person name="Stange-Thomann N."/>
            <person name="Stavropoulos S."/>
            <person name="Stone C."/>
            <person name="Strader C."/>
            <person name="Tesfaye S."/>
            <person name="Thomson T."/>
            <person name="Thoulutsang Y."/>
            <person name="Thoulutsang D."/>
            <person name="Topham K."/>
            <person name="Topping I."/>
            <person name="Tsamla T."/>
            <person name="Vassiliev H."/>
            <person name="Vo A."/>
            <person name="Wangchuk T."/>
            <person name="Wangdi T."/>
            <person name="Weiand M."/>
            <person name="Wilkinson J."/>
            <person name="Wilson A."/>
            <person name="Yadav S."/>
            <person name="Young G."/>
            <person name="Yu Q."/>
            <person name="Zembek L."/>
            <person name="Zhong D."/>
            <person name="Zimmer A."/>
            <person name="Zwirko Z."/>
            <person name="Jaffe D.B."/>
            <person name="Alvarez P."/>
            <person name="Brockman W."/>
            <person name="Butler J."/>
            <person name="Chin C."/>
            <person name="Gnerre S."/>
            <person name="Grabherr M."/>
            <person name="Kleber M."/>
            <person name="Mauceli E."/>
            <person name="MacCallum I."/>
        </authorList>
    </citation>
    <scope>NUCLEOTIDE SEQUENCE [LARGE SCALE GENOMIC DNA]</scope>
    <source>
        <strain evidence="4">Tucson 14024-0371.13</strain>
    </source>
</reference>
<dbReference type="OrthoDB" id="7883466at2759"/>
<protein>
    <recommendedName>
        <fullName evidence="2">DUF4777 domain-containing protein</fullName>
    </recommendedName>
</protein>
<evidence type="ECO:0000256" key="1">
    <source>
        <dbReference type="SAM" id="MobiDB-lite"/>
    </source>
</evidence>
<accession>B3M4B6</accession>
<dbReference type="PhylomeDB" id="B3M4B6"/>
<dbReference type="InParanoid" id="B3M4B6"/>
<dbReference type="Pfam" id="PF16007">
    <property type="entry name" value="DUF4777"/>
    <property type="match status" value="1"/>
</dbReference>
<gene>
    <name evidence="3" type="primary">Dana\GF24519</name>
    <name evidence="3" type="synonym">dana_GLEANR_9233</name>
    <name evidence="3" type="ORF">GF24519</name>
</gene>
<feature type="region of interest" description="Disordered" evidence="1">
    <location>
        <begin position="103"/>
        <end position="127"/>
    </location>
</feature>
<evidence type="ECO:0000259" key="2">
    <source>
        <dbReference type="Pfam" id="PF16007"/>
    </source>
</evidence>
<dbReference type="InterPro" id="IPR031957">
    <property type="entry name" value="DUF4777"/>
</dbReference>
<evidence type="ECO:0000313" key="3">
    <source>
        <dbReference type="EMBL" id="EDV39386.1"/>
    </source>
</evidence>
<evidence type="ECO:0000313" key="4">
    <source>
        <dbReference type="Proteomes" id="UP000007801"/>
    </source>
</evidence>
<organism evidence="3 4">
    <name type="scientific">Drosophila ananassae</name>
    <name type="common">Fruit fly</name>
    <dbReference type="NCBI Taxonomy" id="7217"/>
    <lineage>
        <taxon>Eukaryota</taxon>
        <taxon>Metazoa</taxon>
        <taxon>Ecdysozoa</taxon>
        <taxon>Arthropoda</taxon>
        <taxon>Hexapoda</taxon>
        <taxon>Insecta</taxon>
        <taxon>Pterygota</taxon>
        <taxon>Neoptera</taxon>
        <taxon>Endopterygota</taxon>
        <taxon>Diptera</taxon>
        <taxon>Brachycera</taxon>
        <taxon>Muscomorpha</taxon>
        <taxon>Ephydroidea</taxon>
        <taxon>Drosophilidae</taxon>
        <taxon>Drosophila</taxon>
        <taxon>Sophophora</taxon>
    </lineage>
</organism>
<dbReference type="AlphaFoldDB" id="B3M4B6"/>
<dbReference type="GeneID" id="6507151"/>
<feature type="domain" description="DUF4777" evidence="2">
    <location>
        <begin position="3"/>
        <end position="68"/>
    </location>
</feature>
<name>B3M4B6_DROAN</name>
<keyword evidence="4" id="KW-1185">Reference proteome</keyword>